<reference evidence="1 2" key="1">
    <citation type="submission" date="2024-01" db="EMBL/GenBank/DDBJ databases">
        <title>The genomes of 5 underutilized Papilionoideae crops provide insights into root nodulation and disease resistanc.</title>
        <authorList>
            <person name="Jiang F."/>
        </authorList>
    </citation>
    <scope>NUCLEOTIDE SEQUENCE [LARGE SCALE GENOMIC DNA]</scope>
    <source>
        <strain evidence="1">JINMINGXINNONG_FW02</strain>
        <tissue evidence="1">Leaves</tissue>
    </source>
</reference>
<dbReference type="AlphaFoldDB" id="A0AAN9QMI4"/>
<evidence type="ECO:0000313" key="2">
    <source>
        <dbReference type="Proteomes" id="UP001374584"/>
    </source>
</evidence>
<keyword evidence="2" id="KW-1185">Reference proteome</keyword>
<gene>
    <name evidence="1" type="ORF">VNO80_24074</name>
</gene>
<organism evidence="1 2">
    <name type="scientific">Phaseolus coccineus</name>
    <name type="common">Scarlet runner bean</name>
    <name type="synonym">Phaseolus multiflorus</name>
    <dbReference type="NCBI Taxonomy" id="3886"/>
    <lineage>
        <taxon>Eukaryota</taxon>
        <taxon>Viridiplantae</taxon>
        <taxon>Streptophyta</taxon>
        <taxon>Embryophyta</taxon>
        <taxon>Tracheophyta</taxon>
        <taxon>Spermatophyta</taxon>
        <taxon>Magnoliopsida</taxon>
        <taxon>eudicotyledons</taxon>
        <taxon>Gunneridae</taxon>
        <taxon>Pentapetalae</taxon>
        <taxon>rosids</taxon>
        <taxon>fabids</taxon>
        <taxon>Fabales</taxon>
        <taxon>Fabaceae</taxon>
        <taxon>Papilionoideae</taxon>
        <taxon>50 kb inversion clade</taxon>
        <taxon>NPAAA clade</taxon>
        <taxon>indigoferoid/millettioid clade</taxon>
        <taxon>Phaseoleae</taxon>
        <taxon>Phaseolus</taxon>
    </lineage>
</organism>
<name>A0AAN9QMI4_PHACN</name>
<accession>A0AAN9QMI4</accession>
<dbReference type="EMBL" id="JAYMYR010000009">
    <property type="protein sequence ID" value="KAK7341149.1"/>
    <property type="molecule type" value="Genomic_DNA"/>
</dbReference>
<proteinExistence type="predicted"/>
<comment type="caution">
    <text evidence="1">The sequence shown here is derived from an EMBL/GenBank/DDBJ whole genome shotgun (WGS) entry which is preliminary data.</text>
</comment>
<evidence type="ECO:0000313" key="1">
    <source>
        <dbReference type="EMBL" id="KAK7341149.1"/>
    </source>
</evidence>
<sequence>MFVAVLLNFVIHSYDEPDRKEKELERRIKSESKSRVDAHTYDKSGQLLESFGVCGLVNVCDTGRASYCAMLFFILPSSKISTEVPLGVCEN</sequence>
<protein>
    <submittedName>
        <fullName evidence="1">Uncharacterized protein</fullName>
    </submittedName>
</protein>
<dbReference type="Proteomes" id="UP001374584">
    <property type="component" value="Unassembled WGS sequence"/>
</dbReference>